<dbReference type="Proteomes" id="UP001234178">
    <property type="component" value="Unassembled WGS sequence"/>
</dbReference>
<sequence length="105" mass="12017">MMRDFFFLSSLCLNLFSTNSFDALVESSKPVFFFPTVEHSLCLPKSATSHFFIHWHLQPAPATLFPTFFRFPISFLCVCIGFQAKAVESHDFSSYMSSLKFVKPS</sequence>
<feature type="chain" id="PRO_5046380227" description="Secreted protein" evidence="1">
    <location>
        <begin position="21"/>
        <end position="105"/>
    </location>
</feature>
<accession>A0ABR0ACL5</accession>
<organism evidence="2 3">
    <name type="scientific">Daphnia magna</name>
    <dbReference type="NCBI Taxonomy" id="35525"/>
    <lineage>
        <taxon>Eukaryota</taxon>
        <taxon>Metazoa</taxon>
        <taxon>Ecdysozoa</taxon>
        <taxon>Arthropoda</taxon>
        <taxon>Crustacea</taxon>
        <taxon>Branchiopoda</taxon>
        <taxon>Diplostraca</taxon>
        <taxon>Cladocera</taxon>
        <taxon>Anomopoda</taxon>
        <taxon>Daphniidae</taxon>
        <taxon>Daphnia</taxon>
    </lineage>
</organism>
<protein>
    <recommendedName>
        <fullName evidence="4">Secreted protein</fullName>
    </recommendedName>
</protein>
<gene>
    <name evidence="2" type="ORF">OUZ56_008320</name>
</gene>
<evidence type="ECO:0000313" key="3">
    <source>
        <dbReference type="Proteomes" id="UP001234178"/>
    </source>
</evidence>
<name>A0ABR0ACL5_9CRUS</name>
<reference evidence="2 3" key="1">
    <citation type="journal article" date="2023" name="Nucleic Acids Res.">
        <title>The hologenome of Daphnia magna reveals possible DNA methylation and microbiome-mediated evolution of the host genome.</title>
        <authorList>
            <person name="Chaturvedi A."/>
            <person name="Li X."/>
            <person name="Dhandapani V."/>
            <person name="Marshall H."/>
            <person name="Kissane S."/>
            <person name="Cuenca-Cambronero M."/>
            <person name="Asole G."/>
            <person name="Calvet F."/>
            <person name="Ruiz-Romero M."/>
            <person name="Marangio P."/>
            <person name="Guigo R."/>
            <person name="Rago D."/>
            <person name="Mirbahai L."/>
            <person name="Eastwood N."/>
            <person name="Colbourne J.K."/>
            <person name="Zhou J."/>
            <person name="Mallon E."/>
            <person name="Orsini L."/>
        </authorList>
    </citation>
    <scope>NUCLEOTIDE SEQUENCE [LARGE SCALE GENOMIC DNA]</scope>
    <source>
        <strain evidence="2">LRV0_1</strain>
    </source>
</reference>
<proteinExistence type="predicted"/>
<evidence type="ECO:0008006" key="4">
    <source>
        <dbReference type="Google" id="ProtNLM"/>
    </source>
</evidence>
<feature type="signal peptide" evidence="1">
    <location>
        <begin position="1"/>
        <end position="20"/>
    </location>
</feature>
<evidence type="ECO:0000256" key="1">
    <source>
        <dbReference type="SAM" id="SignalP"/>
    </source>
</evidence>
<evidence type="ECO:0000313" key="2">
    <source>
        <dbReference type="EMBL" id="KAK4022876.1"/>
    </source>
</evidence>
<keyword evidence="3" id="KW-1185">Reference proteome</keyword>
<comment type="caution">
    <text evidence="2">The sequence shown here is derived from an EMBL/GenBank/DDBJ whole genome shotgun (WGS) entry which is preliminary data.</text>
</comment>
<dbReference type="EMBL" id="JAOYFB010000037">
    <property type="protein sequence ID" value="KAK4022876.1"/>
    <property type="molecule type" value="Genomic_DNA"/>
</dbReference>
<keyword evidence="1" id="KW-0732">Signal</keyword>